<dbReference type="OrthoDB" id="8136at2157"/>
<dbReference type="InterPro" id="IPR011008">
    <property type="entry name" value="Dimeric_a/b-barrel"/>
</dbReference>
<name>A0A6A9QW09_SULME</name>
<protein>
    <submittedName>
        <fullName evidence="3">Lrp/AsnC family transcriptional regulator</fullName>
    </submittedName>
</protein>
<feature type="domain" description="Transcription regulator AsnC/Lrp ligand binding" evidence="2">
    <location>
        <begin position="10"/>
        <end position="77"/>
    </location>
</feature>
<dbReference type="Pfam" id="PF01037">
    <property type="entry name" value="AsnC_trans_reg"/>
    <property type="match status" value="1"/>
</dbReference>
<dbReference type="RefSeq" id="WP_054837909.1">
    <property type="nucleotide sequence ID" value="NZ_BBBY01000003.1"/>
</dbReference>
<evidence type="ECO:0000313" key="4">
    <source>
        <dbReference type="Proteomes" id="UP000470772"/>
    </source>
</evidence>
<organism evidence="3 4">
    <name type="scientific">Sulfuracidifex metallicus DSM 6482 = JCM 9184</name>
    <dbReference type="NCBI Taxonomy" id="523847"/>
    <lineage>
        <taxon>Archaea</taxon>
        <taxon>Thermoproteota</taxon>
        <taxon>Thermoprotei</taxon>
        <taxon>Sulfolobales</taxon>
        <taxon>Sulfolobaceae</taxon>
        <taxon>Sulfuracidifex</taxon>
    </lineage>
</organism>
<comment type="caution">
    <text evidence="3">The sequence shown here is derived from an EMBL/GenBank/DDBJ whole genome shotgun (WGS) entry which is preliminary data.</text>
</comment>
<reference evidence="3 4" key="1">
    <citation type="submission" date="2019-10" db="EMBL/GenBank/DDBJ databases">
        <title>Sequencing and Assembly of Multiple Reported Metal-Biooxidizing Members of the Extremely Thermoacidophilic Archaeal Family Sulfolobaceae.</title>
        <authorList>
            <person name="Counts J.A."/>
            <person name="Kelly R.M."/>
        </authorList>
    </citation>
    <scope>NUCLEOTIDE SEQUENCE [LARGE SCALE GENOMIC DNA]</scope>
    <source>
        <strain evidence="3 4">DSM 6482</strain>
    </source>
</reference>
<accession>A0A6A9QW09</accession>
<sequence length="77" mass="8781">MTEKYAAYVLIVTSVGKEQEVAEQLKQLNFVKRVENVYGEYDLVAEVDAPNSGDLKNVLEQIRRNSSIMRTVTLIMM</sequence>
<evidence type="ECO:0000313" key="3">
    <source>
        <dbReference type="EMBL" id="MUN29232.1"/>
    </source>
</evidence>
<dbReference type="AlphaFoldDB" id="A0A6A9QW09"/>
<evidence type="ECO:0000259" key="2">
    <source>
        <dbReference type="Pfam" id="PF01037"/>
    </source>
</evidence>
<keyword evidence="4" id="KW-1185">Reference proteome</keyword>
<comment type="pathway">
    <text evidence="1">Amino-acid biosynthesis.</text>
</comment>
<gene>
    <name evidence="3" type="ORF">GC250_07250</name>
</gene>
<dbReference type="SUPFAM" id="SSF54909">
    <property type="entry name" value="Dimeric alpha+beta barrel"/>
    <property type="match status" value="1"/>
</dbReference>
<dbReference type="InterPro" id="IPR019887">
    <property type="entry name" value="Tscrpt_reg_AsnC/Lrp_C"/>
</dbReference>
<dbReference type="Proteomes" id="UP000470772">
    <property type="component" value="Unassembled WGS sequence"/>
</dbReference>
<dbReference type="EMBL" id="WGGD01000005">
    <property type="protein sequence ID" value="MUN29232.1"/>
    <property type="molecule type" value="Genomic_DNA"/>
</dbReference>
<proteinExistence type="predicted"/>
<evidence type="ECO:0000256" key="1">
    <source>
        <dbReference type="ARBA" id="ARBA00029440"/>
    </source>
</evidence>
<dbReference type="Gene3D" id="3.30.70.920">
    <property type="match status" value="1"/>
</dbReference>